<dbReference type="AlphaFoldDB" id="A0A5J6SRP7"/>
<dbReference type="NCBIfam" id="NF040785">
    <property type="entry name" value="CD3324_fam"/>
    <property type="match status" value="1"/>
</dbReference>
<dbReference type="InterPro" id="IPR009057">
    <property type="entry name" value="Homeodomain-like_sf"/>
</dbReference>
<evidence type="ECO:0000313" key="2">
    <source>
        <dbReference type="Proteomes" id="UP000325517"/>
    </source>
</evidence>
<reference evidence="1 2" key="1">
    <citation type="submission" date="2018-07" db="EMBL/GenBank/DDBJ databases">
        <title>Complete genome sequence of Psychrobacillus sp. PB01, isolated from iceberg, and comparative genome analysis of Psychrobacillus strains.</title>
        <authorList>
            <person name="Lee P.C."/>
        </authorList>
    </citation>
    <scope>NUCLEOTIDE SEQUENCE [LARGE SCALE GENOMIC DNA]</scope>
    <source>
        <strain evidence="1 2">PB01</strain>
    </source>
</reference>
<dbReference type="EMBL" id="CP031223">
    <property type="protein sequence ID" value="QFG00243.1"/>
    <property type="molecule type" value="Genomic_DNA"/>
</dbReference>
<gene>
    <name evidence="1" type="ORF">PB01_16295</name>
</gene>
<dbReference type="Proteomes" id="UP000325517">
    <property type="component" value="Chromosome"/>
</dbReference>
<organism evidence="1 2">
    <name type="scientific">Psychrobacillus glaciei</name>
    <dbReference type="NCBI Taxonomy" id="2283160"/>
    <lineage>
        <taxon>Bacteria</taxon>
        <taxon>Bacillati</taxon>
        <taxon>Bacillota</taxon>
        <taxon>Bacilli</taxon>
        <taxon>Bacillales</taxon>
        <taxon>Bacillaceae</taxon>
        <taxon>Psychrobacillus</taxon>
    </lineage>
</organism>
<dbReference type="InterPro" id="IPR049739">
    <property type="entry name" value="YraL-like"/>
</dbReference>
<keyword evidence="2" id="KW-1185">Reference proteome</keyword>
<sequence length="87" mass="10044">MTYIKATSVLPEALVLEIQKYIQGETIYIPKQGESYKHWGALSGERKRIDDRNVLLKKAYKNGISMNQLAKEHFLSVETVKKIIYSK</sequence>
<dbReference type="InterPro" id="IPR052411">
    <property type="entry name" value="c-mor_Regulatory_Protein"/>
</dbReference>
<evidence type="ECO:0008006" key="3">
    <source>
        <dbReference type="Google" id="ProtNLM"/>
    </source>
</evidence>
<evidence type="ECO:0000313" key="1">
    <source>
        <dbReference type="EMBL" id="QFG00243.1"/>
    </source>
</evidence>
<dbReference type="RefSeq" id="WP_151701129.1">
    <property type="nucleotide sequence ID" value="NZ_CP031223.1"/>
</dbReference>
<protein>
    <recommendedName>
        <fullName evidence="3">Mor transcription activator domain-containing protein</fullName>
    </recommendedName>
</protein>
<accession>A0A5J6SRP7</accession>
<dbReference type="PANTHER" id="PTHR37812">
    <property type="entry name" value="MU-LIKE PROPHAGE FLUMU PROTEIN C"/>
    <property type="match status" value="1"/>
</dbReference>
<dbReference type="KEGG" id="psyo:PB01_16295"/>
<dbReference type="OrthoDB" id="9800398at2"/>
<dbReference type="SUPFAM" id="SSF46689">
    <property type="entry name" value="Homeodomain-like"/>
    <property type="match status" value="1"/>
</dbReference>
<proteinExistence type="predicted"/>
<dbReference type="PANTHER" id="PTHR37812:SF1">
    <property type="entry name" value="MU-LIKE PROPHAGE FLUMU PROTEIN C"/>
    <property type="match status" value="1"/>
</dbReference>
<name>A0A5J6SRP7_9BACI</name>